<evidence type="ECO:0000313" key="1">
    <source>
        <dbReference type="EMBL" id="TYJ22575.1"/>
    </source>
</evidence>
<evidence type="ECO:0000313" key="2">
    <source>
        <dbReference type="Proteomes" id="UP000323597"/>
    </source>
</evidence>
<dbReference type="Gene3D" id="3.10.20.10">
    <property type="match status" value="1"/>
</dbReference>
<reference evidence="1 2" key="1">
    <citation type="submission" date="2019-07" db="EMBL/GenBank/DDBJ databases">
        <title>WGS assembly of Gossypium mustelinum.</title>
        <authorList>
            <person name="Chen Z.J."/>
            <person name="Sreedasyam A."/>
            <person name="Ando A."/>
            <person name="Song Q."/>
            <person name="De L."/>
            <person name="Hulse-Kemp A."/>
            <person name="Ding M."/>
            <person name="Ye W."/>
            <person name="Kirkbride R."/>
            <person name="Jenkins J."/>
            <person name="Plott C."/>
            <person name="Lovell J."/>
            <person name="Lin Y.-M."/>
            <person name="Vaughn R."/>
            <person name="Liu B."/>
            <person name="Li W."/>
            <person name="Simpson S."/>
            <person name="Scheffler B."/>
            <person name="Saski C."/>
            <person name="Grover C."/>
            <person name="Hu G."/>
            <person name="Conover J."/>
            <person name="Carlson J."/>
            <person name="Shu S."/>
            <person name="Boston L."/>
            <person name="Williams M."/>
            <person name="Peterson D."/>
            <person name="Mcgee K."/>
            <person name="Jones D."/>
            <person name="Wendel J."/>
            <person name="Stelly D."/>
            <person name="Grimwood J."/>
            <person name="Schmutz J."/>
        </authorList>
    </citation>
    <scope>NUCLEOTIDE SEQUENCE [LARGE SCALE GENOMIC DNA]</scope>
    <source>
        <strain evidence="1">1408120.09</strain>
    </source>
</reference>
<keyword evidence="2" id="KW-1185">Reference proteome</keyword>
<accession>A0A5D2Y878</accession>
<sequence length="142" mass="16678">MSSSLLTIFFLLLPFFIFLLLLHPFCKFFMLFIFYISGDGVDCKIGGKSFGSISCSICLETVIDNEDRSWAKASMWTSISFGYLRRTLPRSRIMMYIEMASRYRVQFPCIQIFKTTTIPAKLCKRDSTKQLHNSKIHWWSRR</sequence>
<dbReference type="AlphaFoldDB" id="A0A5D2Y878"/>
<gene>
    <name evidence="1" type="ORF">E1A91_A08G134500v1</name>
</gene>
<dbReference type="GO" id="GO:0003735">
    <property type="term" value="F:structural constituent of ribosome"/>
    <property type="evidence" value="ECO:0007669"/>
    <property type="project" value="InterPro"/>
</dbReference>
<dbReference type="SUPFAM" id="SSF160374">
    <property type="entry name" value="RplX-like"/>
    <property type="match status" value="1"/>
</dbReference>
<dbReference type="EMBL" id="CM017643">
    <property type="protein sequence ID" value="TYJ22575.1"/>
    <property type="molecule type" value="Genomic_DNA"/>
</dbReference>
<dbReference type="GO" id="GO:0005840">
    <property type="term" value="C:ribosome"/>
    <property type="evidence" value="ECO:0007669"/>
    <property type="project" value="InterPro"/>
</dbReference>
<organism evidence="1 2">
    <name type="scientific">Gossypium mustelinum</name>
    <name type="common">Cotton</name>
    <name type="synonym">Gossypium caicoense</name>
    <dbReference type="NCBI Taxonomy" id="34275"/>
    <lineage>
        <taxon>Eukaryota</taxon>
        <taxon>Viridiplantae</taxon>
        <taxon>Streptophyta</taxon>
        <taxon>Embryophyta</taxon>
        <taxon>Tracheophyta</taxon>
        <taxon>Spermatophyta</taxon>
        <taxon>Magnoliopsida</taxon>
        <taxon>eudicotyledons</taxon>
        <taxon>Gunneridae</taxon>
        <taxon>Pentapetalae</taxon>
        <taxon>rosids</taxon>
        <taxon>malvids</taxon>
        <taxon>Malvales</taxon>
        <taxon>Malvaceae</taxon>
        <taxon>Malvoideae</taxon>
        <taxon>Gossypium</taxon>
    </lineage>
</organism>
<dbReference type="InterPro" id="IPR021138">
    <property type="entry name" value="Ribosomal_eL20_eukaryotes"/>
</dbReference>
<name>A0A5D2Y878_GOSMU</name>
<proteinExistence type="predicted"/>
<dbReference type="Proteomes" id="UP000323597">
    <property type="component" value="Chromosome A08"/>
</dbReference>
<dbReference type="GO" id="GO:0006412">
    <property type="term" value="P:translation"/>
    <property type="evidence" value="ECO:0007669"/>
    <property type="project" value="InterPro"/>
</dbReference>
<protein>
    <submittedName>
        <fullName evidence="1">Uncharacterized protein</fullName>
    </submittedName>
</protein>
<dbReference type="PANTHER" id="PTHR10052">
    <property type="entry name" value="60S RIBOSOMAL PROTEIN L18A"/>
    <property type="match status" value="1"/>
</dbReference>